<name>A0A0K1Q4D8_9BACT</name>
<dbReference type="EMBL" id="CP012333">
    <property type="protein sequence ID" value="AKV00235.1"/>
    <property type="molecule type" value="Genomic_DNA"/>
</dbReference>
<dbReference type="FunFam" id="1.50.10.10:FF:000005">
    <property type="entry name" value="Glycosyl hydrolase, glucoamylase"/>
    <property type="match status" value="1"/>
</dbReference>
<proteinExistence type="inferred from homology"/>
<dbReference type="OrthoDB" id="3902805at2"/>
<keyword evidence="7" id="KW-0326">Glycosidase</keyword>
<evidence type="ECO:0000256" key="12">
    <source>
        <dbReference type="SAM" id="MobiDB-lite"/>
    </source>
</evidence>
<dbReference type="PANTHER" id="PTHR31616:SF0">
    <property type="entry name" value="GLUCAN 1,4-ALPHA-GLUCOSIDASE"/>
    <property type="match status" value="1"/>
</dbReference>
<keyword evidence="5" id="KW-0378">Hydrolase</keyword>
<keyword evidence="16" id="KW-1185">Reference proteome</keyword>
<dbReference type="GO" id="GO:0004555">
    <property type="term" value="F:alpha,alpha-trehalase activity"/>
    <property type="evidence" value="ECO:0007669"/>
    <property type="project" value="UniProtKB-EC"/>
</dbReference>
<evidence type="ECO:0000256" key="10">
    <source>
        <dbReference type="ARBA" id="ARBA00053030"/>
    </source>
</evidence>
<evidence type="ECO:0000259" key="13">
    <source>
        <dbReference type="Pfam" id="PF00723"/>
    </source>
</evidence>
<gene>
    <name evidence="15" type="ORF">AKJ09_06898</name>
</gene>
<dbReference type="EC" id="3.2.1.28" evidence="3"/>
<dbReference type="Pfam" id="PF00723">
    <property type="entry name" value="Glyco_hydro_15"/>
    <property type="match status" value="1"/>
</dbReference>
<dbReference type="Proteomes" id="UP000064967">
    <property type="component" value="Chromosome"/>
</dbReference>
<dbReference type="AlphaFoldDB" id="A0A0K1Q4D8"/>
<evidence type="ECO:0000256" key="1">
    <source>
        <dbReference type="ARBA" id="ARBA00001576"/>
    </source>
</evidence>
<dbReference type="Pfam" id="PF19291">
    <property type="entry name" value="TREH_N"/>
    <property type="match status" value="1"/>
</dbReference>
<evidence type="ECO:0000259" key="14">
    <source>
        <dbReference type="Pfam" id="PF19291"/>
    </source>
</evidence>
<comment type="cofactor">
    <cofactor evidence="10">
        <name>phosphate</name>
        <dbReference type="ChEBI" id="CHEBI:43474"/>
    </cofactor>
</comment>
<reference evidence="15 16" key="1">
    <citation type="submission" date="2015-08" db="EMBL/GenBank/DDBJ databases">
        <authorList>
            <person name="Babu N.S."/>
            <person name="Beckwith C.J."/>
            <person name="Beseler K.G."/>
            <person name="Brison A."/>
            <person name="Carone J.V."/>
            <person name="Caskin T.P."/>
            <person name="Diamond M."/>
            <person name="Durham M.E."/>
            <person name="Foxe J.M."/>
            <person name="Go M."/>
            <person name="Henderson B.A."/>
            <person name="Jones I.B."/>
            <person name="McGettigan J.A."/>
            <person name="Micheletti S.J."/>
            <person name="Nasrallah M.E."/>
            <person name="Ortiz D."/>
            <person name="Piller C.R."/>
            <person name="Privatt S.R."/>
            <person name="Schneider S.L."/>
            <person name="Sharp S."/>
            <person name="Smith T.C."/>
            <person name="Stanton J.D."/>
            <person name="Ullery H.E."/>
            <person name="Wilson R.J."/>
            <person name="Serrano M.G."/>
            <person name="Buck G."/>
            <person name="Lee V."/>
            <person name="Wang Y."/>
            <person name="Carvalho R."/>
            <person name="Voegtly L."/>
            <person name="Shi R."/>
            <person name="Duckworth R."/>
            <person name="Johnson A."/>
            <person name="Loviza R."/>
            <person name="Walstead R."/>
            <person name="Shah Z."/>
            <person name="Kiflezghi M."/>
            <person name="Wade K."/>
            <person name="Ball S.L."/>
            <person name="Bradley K.W."/>
            <person name="Asai D.J."/>
            <person name="Bowman C.A."/>
            <person name="Russell D.A."/>
            <person name="Pope W.H."/>
            <person name="Jacobs-Sera D."/>
            <person name="Hendrix R.W."/>
            <person name="Hatfull G.F."/>
        </authorList>
    </citation>
    <scope>NUCLEOTIDE SEQUENCE [LARGE SCALE GENOMIC DNA]</scope>
    <source>
        <strain evidence="15 16">DSM 27648</strain>
    </source>
</reference>
<comment type="similarity">
    <text evidence="2">Belongs to the glycosyl hydrolase 15 family.</text>
</comment>
<dbReference type="InterPro" id="IPR011613">
    <property type="entry name" value="GH15-like"/>
</dbReference>
<dbReference type="GO" id="GO:0005993">
    <property type="term" value="P:trehalose catabolic process"/>
    <property type="evidence" value="ECO:0007669"/>
    <property type="project" value="UniProtKB-ARBA"/>
</dbReference>
<dbReference type="PATRIC" id="fig|1391654.3.peg.7006"/>
<evidence type="ECO:0000256" key="5">
    <source>
        <dbReference type="ARBA" id="ARBA00022801"/>
    </source>
</evidence>
<evidence type="ECO:0000313" key="16">
    <source>
        <dbReference type="Proteomes" id="UP000064967"/>
    </source>
</evidence>
<evidence type="ECO:0000256" key="6">
    <source>
        <dbReference type="ARBA" id="ARBA00023277"/>
    </source>
</evidence>
<evidence type="ECO:0000256" key="11">
    <source>
        <dbReference type="ARBA" id="ARBA00060615"/>
    </source>
</evidence>
<evidence type="ECO:0000313" key="15">
    <source>
        <dbReference type="EMBL" id="AKV00235.1"/>
    </source>
</evidence>
<evidence type="ECO:0000256" key="7">
    <source>
        <dbReference type="ARBA" id="ARBA00023295"/>
    </source>
</evidence>
<dbReference type="STRING" id="1391654.AKJ09_06898"/>
<feature type="domain" description="GH15-like" evidence="13">
    <location>
        <begin position="215"/>
        <end position="587"/>
    </location>
</feature>
<dbReference type="RefSeq" id="WP_146651561.1">
    <property type="nucleotide sequence ID" value="NZ_CP012333.1"/>
</dbReference>
<evidence type="ECO:0000256" key="9">
    <source>
        <dbReference type="ARBA" id="ARBA00031637"/>
    </source>
</evidence>
<feature type="domain" description="Trehalase-like N-terminal" evidence="14">
    <location>
        <begin position="4"/>
        <end position="153"/>
    </location>
</feature>
<dbReference type="SUPFAM" id="SSF48208">
    <property type="entry name" value="Six-hairpin glycosidases"/>
    <property type="match status" value="1"/>
</dbReference>
<dbReference type="PANTHER" id="PTHR31616">
    <property type="entry name" value="TREHALASE"/>
    <property type="match status" value="1"/>
</dbReference>
<comment type="catalytic activity">
    <reaction evidence="1">
        <text>alpha,alpha-trehalose + H2O = alpha-D-glucose + beta-D-glucose</text>
        <dbReference type="Rhea" id="RHEA:32675"/>
        <dbReference type="ChEBI" id="CHEBI:15377"/>
        <dbReference type="ChEBI" id="CHEBI:15903"/>
        <dbReference type="ChEBI" id="CHEBI:16551"/>
        <dbReference type="ChEBI" id="CHEBI:17925"/>
        <dbReference type="EC" id="3.2.1.28"/>
    </reaction>
</comment>
<evidence type="ECO:0000256" key="2">
    <source>
        <dbReference type="ARBA" id="ARBA00006188"/>
    </source>
</evidence>
<evidence type="ECO:0000256" key="8">
    <source>
        <dbReference type="ARBA" id="ARBA00030473"/>
    </source>
</evidence>
<organism evidence="15 16">
    <name type="scientific">Labilithrix luteola</name>
    <dbReference type="NCBI Taxonomy" id="1391654"/>
    <lineage>
        <taxon>Bacteria</taxon>
        <taxon>Pseudomonadati</taxon>
        <taxon>Myxococcota</taxon>
        <taxon>Polyangia</taxon>
        <taxon>Polyangiales</taxon>
        <taxon>Labilitrichaceae</taxon>
        <taxon>Labilithrix</taxon>
    </lineage>
</organism>
<dbReference type="KEGG" id="llu:AKJ09_06898"/>
<protein>
    <recommendedName>
        <fullName evidence="4">Trehalase</fullName>
        <ecNumber evidence="3">3.2.1.28</ecNumber>
    </recommendedName>
    <alternativeName>
        <fullName evidence="8">Alpha,alpha-trehalase</fullName>
    </alternativeName>
    <alternativeName>
        <fullName evidence="9">Alpha,alpha-trehalose glucohydrolase</fullName>
    </alternativeName>
</protein>
<accession>A0A0K1Q4D8</accession>
<dbReference type="Gene3D" id="1.50.10.10">
    <property type="match status" value="1"/>
</dbReference>
<sequence length="614" mass="68777">MPSYIENYALIGDTESAALVSRDGAMDWLCLPRFDSDACFAGLLGRDEHGTWVIHPATRVRSISRRYRGDTMILETEFNCDGGVVRLIDFMPIAEGIRHHVVRIVEGVEGTVPVDAILNARFGYGATPPWIRQTEDGILLTASPDSLTLRTPAKVELNKHRVSCRLQVSKGQRIPFELEWHPCHRSPLAALDVEAVLESTERFWSDWAARCRYRGPHKEAVVRSLLTLKALTYAPTGGIVAAPTTSLPEELGGVRNWDYRYCWLRDSALTLDALMLCGYPDEATAFRRWLLRVAAGEPSNLQIMYGIDGKRRLTEFELDWLPGYAESRPVHVGNGAWNQFQIDVYGELFDTMYKARRLGAPADPEFGQMAVQLLDFLERAWQRPDEGIWEVRGAKHRHFVHSKLMAWVAFDRGIRLVEEFGMGELNTGSLVQHWRALRDRIHRDVCEHGYDAAQNAFTQSYGSEGLDASVLLMPTHGFLPIDDPRVLGTIRGIERNLLREGFVRRYATETGVDGLPGDEAPFLACSFWLADAYAASGRMRDAEAMFERLLGIRNDLGLLAEEYEPKHGRLLGNFPQGFSHLTLIHTATVLAESETRGAGKRGDGARPGVPAPPP</sequence>
<keyword evidence="6" id="KW-0119">Carbohydrate metabolism</keyword>
<comment type="pathway">
    <text evidence="11">Glycan degradation; trehalose degradation; D-glucose from alpha,alpha-trehalose: step 1/1.</text>
</comment>
<dbReference type="InterPro" id="IPR012341">
    <property type="entry name" value="6hp_glycosidase-like_sf"/>
</dbReference>
<dbReference type="InterPro" id="IPR045582">
    <property type="entry name" value="Trehalase-like_N"/>
</dbReference>
<feature type="compositionally biased region" description="Basic and acidic residues" evidence="12">
    <location>
        <begin position="593"/>
        <end position="604"/>
    </location>
</feature>
<evidence type="ECO:0000256" key="3">
    <source>
        <dbReference type="ARBA" id="ARBA00012757"/>
    </source>
</evidence>
<feature type="region of interest" description="Disordered" evidence="12">
    <location>
        <begin position="592"/>
        <end position="614"/>
    </location>
</feature>
<dbReference type="InterPro" id="IPR008928">
    <property type="entry name" value="6-hairpin_glycosidase_sf"/>
</dbReference>
<evidence type="ECO:0000256" key="4">
    <source>
        <dbReference type="ARBA" id="ARBA00019905"/>
    </source>
</evidence>